<gene>
    <name evidence="1" type="ORF">N7G274_004980</name>
</gene>
<accession>A0ABR4A9D1</accession>
<evidence type="ECO:0000313" key="1">
    <source>
        <dbReference type="EMBL" id="KAL2042487.1"/>
    </source>
</evidence>
<protein>
    <submittedName>
        <fullName evidence="1">Uncharacterized protein</fullName>
    </submittedName>
</protein>
<reference evidence="1 2" key="1">
    <citation type="submission" date="2024-09" db="EMBL/GenBank/DDBJ databases">
        <title>Rethinking Asexuality: The Enigmatic Case of Functional Sexual Genes in Lepraria (Stereocaulaceae).</title>
        <authorList>
            <person name="Doellman M."/>
            <person name="Sun Y."/>
            <person name="Barcenas-Pena A."/>
            <person name="Lumbsch H.T."/>
            <person name="Grewe F."/>
        </authorList>
    </citation>
    <scope>NUCLEOTIDE SEQUENCE [LARGE SCALE GENOMIC DNA]</scope>
    <source>
        <strain evidence="1 2">Mercado 3170</strain>
    </source>
</reference>
<dbReference type="Proteomes" id="UP001590950">
    <property type="component" value="Unassembled WGS sequence"/>
</dbReference>
<comment type="caution">
    <text evidence="1">The sequence shown here is derived from an EMBL/GenBank/DDBJ whole genome shotgun (WGS) entry which is preliminary data.</text>
</comment>
<name>A0ABR4A9D1_9LECA</name>
<organism evidence="1 2">
    <name type="scientific">Stereocaulon virgatum</name>
    <dbReference type="NCBI Taxonomy" id="373712"/>
    <lineage>
        <taxon>Eukaryota</taxon>
        <taxon>Fungi</taxon>
        <taxon>Dikarya</taxon>
        <taxon>Ascomycota</taxon>
        <taxon>Pezizomycotina</taxon>
        <taxon>Lecanoromycetes</taxon>
        <taxon>OSLEUM clade</taxon>
        <taxon>Lecanoromycetidae</taxon>
        <taxon>Lecanorales</taxon>
        <taxon>Lecanorineae</taxon>
        <taxon>Stereocaulaceae</taxon>
        <taxon>Stereocaulon</taxon>
    </lineage>
</organism>
<keyword evidence="2" id="KW-1185">Reference proteome</keyword>
<dbReference type="EMBL" id="JBEFKJ010000014">
    <property type="protein sequence ID" value="KAL2042487.1"/>
    <property type="molecule type" value="Genomic_DNA"/>
</dbReference>
<evidence type="ECO:0000313" key="2">
    <source>
        <dbReference type="Proteomes" id="UP001590950"/>
    </source>
</evidence>
<proteinExistence type="predicted"/>
<sequence>MSCPQKQSNSMNPYIFYTARELKTKGLVHNLTMCRRPRATPLPSRSSSSSYVLPSKALVRRKSISLAPERSCSYSPVYTSRATGGGSRASTPLDKAMAARDYFDKCHDDCDYDEGGLMTMEDGSTIIVAPPGSVRFISRTMSGNFITSDVKHRGQMTRASSAGELRAGSHYPRAEKDLGSPYSVKFDLYGYTMAMRLKGHLVHLCDVLDLYVDFDRSSGNVFNPSTHQQFFDIIDPLITESEELYKPLADWAERCQEGEEWTTRRLTRAAYEVRRVWSHHYDWIMKTSNVRVEQAQGDDWQVRDKAWENRREHCMKNVEKMLRVLMEGVEEQYADYEEIGVALKKKWMEDSKLGARDLAKRGWAWVVRSDC</sequence>